<evidence type="ECO:0000313" key="4">
    <source>
        <dbReference type="EMBL" id="KAI1615703.1"/>
    </source>
</evidence>
<dbReference type="InterPro" id="IPR002594">
    <property type="entry name" value="GH12"/>
</dbReference>
<feature type="chain" id="PRO_5042990974" evidence="3">
    <location>
        <begin position="20"/>
        <end position="335"/>
    </location>
</feature>
<dbReference type="InterPro" id="IPR013320">
    <property type="entry name" value="ConA-like_dom_sf"/>
</dbReference>
<comment type="caution">
    <text evidence="4">The sequence shown here is derived from an EMBL/GenBank/DDBJ whole genome shotgun (WGS) entry which is preliminary data.</text>
</comment>
<protein>
    <submittedName>
        <fullName evidence="4">Concanavalin A-like lectin/glucanase domain-containing protein</fullName>
    </submittedName>
</protein>
<dbReference type="GO" id="GO:0008810">
    <property type="term" value="F:cellulase activity"/>
    <property type="evidence" value="ECO:0007669"/>
    <property type="project" value="InterPro"/>
</dbReference>
<comment type="similarity">
    <text evidence="1 2">Belongs to the glycosyl hydrolase 12 (cellulase H) family.</text>
</comment>
<gene>
    <name evidence="4" type="ORF">EDD36DRAFT_463201</name>
</gene>
<evidence type="ECO:0000313" key="5">
    <source>
        <dbReference type="Proteomes" id="UP001203852"/>
    </source>
</evidence>
<dbReference type="PANTHER" id="PTHR34002">
    <property type="entry name" value="BLR1656 PROTEIN"/>
    <property type="match status" value="1"/>
</dbReference>
<dbReference type="GO" id="GO:0000272">
    <property type="term" value="P:polysaccharide catabolic process"/>
    <property type="evidence" value="ECO:0007669"/>
    <property type="project" value="UniProtKB-KW"/>
</dbReference>
<dbReference type="Proteomes" id="UP001203852">
    <property type="component" value="Unassembled WGS sequence"/>
</dbReference>
<sequence>MATIRALASLSVLVVYAVADSVTKCGLTGLTSYYNSTTLPYLFYNNPWGNDGSGYSCITVDNNGTSFDATWKWANNSADVHAYPHITLESSIFPLPISQLSTLEFAADFGVNITSAYNKTAAQRLQAFITDDVQYDVTLDMFLDANETAATSDLPTYEVMIWLSYSYDVYPVGIDTSSPDKYQYIIDGTRFFLFNGNNTQNQTVYSWLPETNLTSVDADYSPLIHYLWQNDFMPKDVYLGTLQFGTEQFHATEEVLFRAGNYSFNLAQNKSQVFTDLSSVSPIAVPTQVPTTSRFESNSTKKSGASPALARATDAGVLGSVWCGIGVAVLMISWL</sequence>
<keyword evidence="3" id="KW-0732">Signal</keyword>
<dbReference type="EMBL" id="MU404352">
    <property type="protein sequence ID" value="KAI1615703.1"/>
    <property type="molecule type" value="Genomic_DNA"/>
</dbReference>
<dbReference type="PANTHER" id="PTHR34002:SF11">
    <property type="entry name" value="CONCANAVALIN A-LIKE LECTIN_GLUCANASE"/>
    <property type="match status" value="1"/>
</dbReference>
<evidence type="ECO:0000256" key="1">
    <source>
        <dbReference type="ARBA" id="ARBA00005519"/>
    </source>
</evidence>
<reference evidence="4" key="1">
    <citation type="journal article" date="2022" name="bioRxiv">
        <title>Deciphering the potential niche of two novel black yeast fungi from a biological soil crust based on their genomes, phenotypes, and melanin regulation.</title>
        <authorList>
            <consortium name="DOE Joint Genome Institute"/>
            <person name="Carr E.C."/>
            <person name="Barton Q."/>
            <person name="Grambo S."/>
            <person name="Sullivan M."/>
            <person name="Renfro C.M."/>
            <person name="Kuo A."/>
            <person name="Pangilinan J."/>
            <person name="Lipzen A."/>
            <person name="Keymanesh K."/>
            <person name="Savage E."/>
            <person name="Barry K."/>
            <person name="Grigoriev I.V."/>
            <person name="Riekhof W.R."/>
            <person name="Harris S.S."/>
        </authorList>
    </citation>
    <scope>NUCLEOTIDE SEQUENCE</scope>
    <source>
        <strain evidence="4">JF 03-4F</strain>
    </source>
</reference>
<evidence type="ECO:0000256" key="3">
    <source>
        <dbReference type="SAM" id="SignalP"/>
    </source>
</evidence>
<feature type="signal peptide" evidence="3">
    <location>
        <begin position="1"/>
        <end position="19"/>
    </location>
</feature>
<keyword evidence="2" id="KW-0326">Glycosidase</keyword>
<dbReference type="InterPro" id="IPR013319">
    <property type="entry name" value="GH11/12"/>
</dbReference>
<evidence type="ECO:0000256" key="2">
    <source>
        <dbReference type="RuleBase" id="RU361163"/>
    </source>
</evidence>
<dbReference type="SUPFAM" id="SSF49899">
    <property type="entry name" value="Concanavalin A-like lectins/glucanases"/>
    <property type="match status" value="1"/>
</dbReference>
<organism evidence="4 5">
    <name type="scientific">Exophiala viscosa</name>
    <dbReference type="NCBI Taxonomy" id="2486360"/>
    <lineage>
        <taxon>Eukaryota</taxon>
        <taxon>Fungi</taxon>
        <taxon>Dikarya</taxon>
        <taxon>Ascomycota</taxon>
        <taxon>Pezizomycotina</taxon>
        <taxon>Eurotiomycetes</taxon>
        <taxon>Chaetothyriomycetidae</taxon>
        <taxon>Chaetothyriales</taxon>
        <taxon>Herpotrichiellaceae</taxon>
        <taxon>Exophiala</taxon>
    </lineage>
</organism>
<accession>A0AAN6E0T5</accession>
<keyword evidence="2" id="KW-0378">Hydrolase</keyword>
<name>A0AAN6E0T5_9EURO</name>
<dbReference type="Gene3D" id="2.60.120.180">
    <property type="match status" value="1"/>
</dbReference>
<keyword evidence="2" id="KW-0624">Polysaccharide degradation</keyword>
<proteinExistence type="inferred from homology"/>
<dbReference type="Pfam" id="PF01670">
    <property type="entry name" value="Glyco_hydro_12"/>
    <property type="match status" value="1"/>
</dbReference>
<dbReference type="AlphaFoldDB" id="A0AAN6E0T5"/>
<keyword evidence="2" id="KW-0119">Carbohydrate metabolism</keyword>
<keyword evidence="5" id="KW-1185">Reference proteome</keyword>